<reference evidence="1 2" key="1">
    <citation type="submission" date="2024-08" db="EMBL/GenBank/DDBJ databases">
        <authorList>
            <person name="Cucini C."/>
            <person name="Frati F."/>
        </authorList>
    </citation>
    <scope>NUCLEOTIDE SEQUENCE [LARGE SCALE GENOMIC DNA]</scope>
</reference>
<keyword evidence="2" id="KW-1185">Reference proteome</keyword>
<sequence length="110" mass="11905">MAVVFAEIPEIGCFDTMEATENDIHYLGNINHDEELTISDLTMSVKDLNDLGTSAGMCEASNSASPTNNLEPVMSILCIYSSADLVIRMTLPTIVAKKPCNVFIPVIKVP</sequence>
<name>A0ABP1RNY6_9HEXA</name>
<evidence type="ECO:0000313" key="2">
    <source>
        <dbReference type="Proteomes" id="UP001642540"/>
    </source>
</evidence>
<protein>
    <submittedName>
        <fullName evidence="1">Uncharacterized protein</fullName>
    </submittedName>
</protein>
<proteinExistence type="predicted"/>
<organism evidence="1 2">
    <name type="scientific">Orchesella dallaii</name>
    <dbReference type="NCBI Taxonomy" id="48710"/>
    <lineage>
        <taxon>Eukaryota</taxon>
        <taxon>Metazoa</taxon>
        <taxon>Ecdysozoa</taxon>
        <taxon>Arthropoda</taxon>
        <taxon>Hexapoda</taxon>
        <taxon>Collembola</taxon>
        <taxon>Entomobryomorpha</taxon>
        <taxon>Entomobryoidea</taxon>
        <taxon>Orchesellidae</taxon>
        <taxon>Orchesellinae</taxon>
        <taxon>Orchesella</taxon>
    </lineage>
</organism>
<comment type="caution">
    <text evidence="1">The sequence shown here is derived from an EMBL/GenBank/DDBJ whole genome shotgun (WGS) entry which is preliminary data.</text>
</comment>
<dbReference type="Proteomes" id="UP001642540">
    <property type="component" value="Unassembled WGS sequence"/>
</dbReference>
<gene>
    <name evidence="1" type="ORF">ODALV1_LOCUS24453</name>
</gene>
<evidence type="ECO:0000313" key="1">
    <source>
        <dbReference type="EMBL" id="CAL8132057.1"/>
    </source>
</evidence>
<accession>A0ABP1RNY6</accession>
<dbReference type="EMBL" id="CAXLJM020000091">
    <property type="protein sequence ID" value="CAL8132057.1"/>
    <property type="molecule type" value="Genomic_DNA"/>
</dbReference>